<reference evidence="1" key="1">
    <citation type="submission" date="2014-11" db="EMBL/GenBank/DDBJ databases">
        <authorList>
            <person name="Amaro Gonzalez C."/>
        </authorList>
    </citation>
    <scope>NUCLEOTIDE SEQUENCE</scope>
</reference>
<organism evidence="1">
    <name type="scientific">Anguilla anguilla</name>
    <name type="common">European freshwater eel</name>
    <name type="synonym">Muraena anguilla</name>
    <dbReference type="NCBI Taxonomy" id="7936"/>
    <lineage>
        <taxon>Eukaryota</taxon>
        <taxon>Metazoa</taxon>
        <taxon>Chordata</taxon>
        <taxon>Craniata</taxon>
        <taxon>Vertebrata</taxon>
        <taxon>Euteleostomi</taxon>
        <taxon>Actinopterygii</taxon>
        <taxon>Neopterygii</taxon>
        <taxon>Teleostei</taxon>
        <taxon>Anguilliformes</taxon>
        <taxon>Anguillidae</taxon>
        <taxon>Anguilla</taxon>
    </lineage>
</organism>
<sequence>MSFCCVVKSLFCNNDPAEQNENSIERCRLER</sequence>
<evidence type="ECO:0000313" key="1">
    <source>
        <dbReference type="EMBL" id="JAH45083.1"/>
    </source>
</evidence>
<reference evidence="1" key="2">
    <citation type="journal article" date="2015" name="Fish Shellfish Immunol.">
        <title>Early steps in the European eel (Anguilla anguilla)-Vibrio vulnificus interaction in the gills: Role of the RtxA13 toxin.</title>
        <authorList>
            <person name="Callol A."/>
            <person name="Pajuelo D."/>
            <person name="Ebbesson L."/>
            <person name="Teles M."/>
            <person name="MacKenzie S."/>
            <person name="Amaro C."/>
        </authorList>
    </citation>
    <scope>NUCLEOTIDE SEQUENCE</scope>
</reference>
<accession>A0A0E9SX14</accession>
<dbReference type="AlphaFoldDB" id="A0A0E9SX14"/>
<name>A0A0E9SX14_ANGAN</name>
<dbReference type="EMBL" id="GBXM01063494">
    <property type="protein sequence ID" value="JAH45083.1"/>
    <property type="molecule type" value="Transcribed_RNA"/>
</dbReference>
<protein>
    <submittedName>
        <fullName evidence="1">Uncharacterized protein</fullName>
    </submittedName>
</protein>
<proteinExistence type="predicted"/>